<dbReference type="InterPro" id="IPR029006">
    <property type="entry name" value="ADF-H/Gelsolin-like_dom_sf"/>
</dbReference>
<gene>
    <name evidence="4" type="primary">cfl1l</name>
</gene>
<dbReference type="Gene3D" id="3.40.20.10">
    <property type="entry name" value="Severin"/>
    <property type="match status" value="1"/>
</dbReference>
<feature type="domain" description="ADF-H" evidence="3">
    <location>
        <begin position="4"/>
        <end position="147"/>
    </location>
</feature>
<dbReference type="InterPro" id="IPR002108">
    <property type="entry name" value="ADF-H"/>
</dbReference>
<evidence type="ECO:0000313" key="4">
    <source>
        <dbReference type="Ensembl" id="ENSMMDP00005021623.1"/>
    </source>
</evidence>
<dbReference type="PANTHER" id="PTHR11913">
    <property type="entry name" value="COFILIN-RELATED"/>
    <property type="match status" value="1"/>
</dbReference>
<dbReference type="SUPFAM" id="SSF55753">
    <property type="entry name" value="Actin depolymerizing proteins"/>
    <property type="match status" value="1"/>
</dbReference>
<dbReference type="InParanoid" id="A0A667Y4Z3"/>
<dbReference type="InterPro" id="IPR017904">
    <property type="entry name" value="ADF/Cofilin"/>
</dbReference>
<dbReference type="Proteomes" id="UP000472263">
    <property type="component" value="Chromosome 15"/>
</dbReference>
<dbReference type="PROSITE" id="PS51263">
    <property type="entry name" value="ADF_H"/>
    <property type="match status" value="1"/>
</dbReference>
<organism evidence="4 5">
    <name type="scientific">Myripristis murdjan</name>
    <name type="common">pinecone soldierfish</name>
    <dbReference type="NCBI Taxonomy" id="586833"/>
    <lineage>
        <taxon>Eukaryota</taxon>
        <taxon>Metazoa</taxon>
        <taxon>Chordata</taxon>
        <taxon>Craniata</taxon>
        <taxon>Vertebrata</taxon>
        <taxon>Euteleostomi</taxon>
        <taxon>Actinopterygii</taxon>
        <taxon>Neopterygii</taxon>
        <taxon>Teleostei</taxon>
        <taxon>Neoteleostei</taxon>
        <taxon>Acanthomorphata</taxon>
        <taxon>Holocentriformes</taxon>
        <taxon>Holocentridae</taxon>
        <taxon>Myripristis</taxon>
    </lineage>
</organism>
<sequence length="170" mass="19506">MASGVKVPDDVVTFYQENMKIHKHGAGTDDQYKFLLLKIDKDKVTIDERVQVKELKGEKNIFKKILEMLPKGECAYALYDCSYETTETQKDAMVFIMCTLEETSVKERMLYASSCVNVKKCFSGVKFAWQITDQSDLYDLDVFVEKLSDLSRATITKIEGVELSNIKRDK</sequence>
<evidence type="ECO:0000313" key="5">
    <source>
        <dbReference type="Proteomes" id="UP000472263"/>
    </source>
</evidence>
<accession>A0A667Y4Z3</accession>
<dbReference type="Ensembl" id="ENSMMDT00005022110.1">
    <property type="protein sequence ID" value="ENSMMDP00005021623.1"/>
    <property type="gene ID" value="ENSMMDG00005010562.1"/>
</dbReference>
<reference evidence="4" key="2">
    <citation type="submission" date="2025-08" db="UniProtKB">
        <authorList>
            <consortium name="Ensembl"/>
        </authorList>
    </citation>
    <scope>IDENTIFICATION</scope>
</reference>
<name>A0A667Y4Z3_9TELE</name>
<protein>
    <submittedName>
        <fullName evidence="4">Cofilin-1-A-like</fullName>
    </submittedName>
</protein>
<reference evidence="4" key="1">
    <citation type="submission" date="2019-06" db="EMBL/GenBank/DDBJ databases">
        <authorList>
            <consortium name="Wellcome Sanger Institute Data Sharing"/>
        </authorList>
    </citation>
    <scope>NUCLEOTIDE SEQUENCE [LARGE SCALE GENOMIC DNA]</scope>
</reference>
<dbReference type="GO" id="GO:0003779">
    <property type="term" value="F:actin binding"/>
    <property type="evidence" value="ECO:0007669"/>
    <property type="project" value="UniProtKB-KW"/>
</dbReference>
<reference evidence="4" key="3">
    <citation type="submission" date="2025-09" db="UniProtKB">
        <authorList>
            <consortium name="Ensembl"/>
        </authorList>
    </citation>
    <scope>IDENTIFICATION</scope>
</reference>
<dbReference type="GO" id="GO:0030042">
    <property type="term" value="P:actin filament depolymerization"/>
    <property type="evidence" value="ECO:0007669"/>
    <property type="project" value="InterPro"/>
</dbReference>
<dbReference type="GeneTree" id="ENSGT00950000183000"/>
<dbReference type="Pfam" id="PF00241">
    <property type="entry name" value="Cofilin_ADF"/>
    <property type="match status" value="1"/>
</dbReference>
<evidence type="ECO:0000256" key="1">
    <source>
        <dbReference type="ARBA" id="ARBA00006844"/>
    </source>
</evidence>
<proteinExistence type="inferred from homology"/>
<dbReference type="PRINTS" id="PR00006">
    <property type="entry name" value="COFILIN"/>
</dbReference>
<evidence type="ECO:0000256" key="2">
    <source>
        <dbReference type="ARBA" id="ARBA00023203"/>
    </source>
</evidence>
<comment type="similarity">
    <text evidence="1">Belongs to the actin-binding proteins ADF family.</text>
</comment>
<dbReference type="GO" id="GO:0015629">
    <property type="term" value="C:actin cytoskeleton"/>
    <property type="evidence" value="ECO:0007669"/>
    <property type="project" value="InterPro"/>
</dbReference>
<keyword evidence="5" id="KW-1185">Reference proteome</keyword>
<keyword evidence="2" id="KW-0009">Actin-binding</keyword>
<evidence type="ECO:0000259" key="3">
    <source>
        <dbReference type="PROSITE" id="PS51263"/>
    </source>
</evidence>
<dbReference type="SMART" id="SM00102">
    <property type="entry name" value="ADF"/>
    <property type="match status" value="1"/>
</dbReference>
<dbReference type="OrthoDB" id="10249245at2759"/>
<dbReference type="AlphaFoldDB" id="A0A667Y4Z3"/>